<proteinExistence type="predicted"/>
<dbReference type="Proteomes" id="UP000199202">
    <property type="component" value="Unassembled WGS sequence"/>
</dbReference>
<dbReference type="EMBL" id="FNDJ01000016">
    <property type="protein sequence ID" value="SDK45592.1"/>
    <property type="molecule type" value="Genomic_DNA"/>
</dbReference>
<dbReference type="STRING" id="633440.SAMN05421869_11643"/>
<sequence length="248" mass="27561">MRVSDRRWGVSRGLRATVLAILSLDSMTASLFLGGDWSVPVGGQDGGYIPFIGILGQLRQTERFGLYRRISDLQRRGVRPCQLVYTGMPSRACDVFSPAKRVTWHSQYSVGMAGEQLSARVDSWIWSVRLTRTRSIASDACRGGHVRVNGVRVKPAHVVRAGDEVRLRHEGRERIVVVSRIITKRVGAAVAAECYVDKSPPPPPREEVVTVAVRARGAGRPTKRERRDLDRLLGRPAAEGREHPPRPE</sequence>
<accession>A0A1G9C1M5</accession>
<organism evidence="4 5">
    <name type="scientific">Nonomuraea jiangxiensis</name>
    <dbReference type="NCBI Taxonomy" id="633440"/>
    <lineage>
        <taxon>Bacteria</taxon>
        <taxon>Bacillati</taxon>
        <taxon>Actinomycetota</taxon>
        <taxon>Actinomycetes</taxon>
        <taxon>Streptosporangiales</taxon>
        <taxon>Streptosporangiaceae</taxon>
        <taxon>Nonomuraea</taxon>
    </lineage>
</organism>
<dbReference type="Gene3D" id="3.10.290.10">
    <property type="entry name" value="RNA-binding S4 domain"/>
    <property type="match status" value="1"/>
</dbReference>
<dbReference type="InterPro" id="IPR036986">
    <property type="entry name" value="S4_RNA-bd_sf"/>
</dbReference>
<feature type="compositionally biased region" description="Basic and acidic residues" evidence="2">
    <location>
        <begin position="225"/>
        <end position="248"/>
    </location>
</feature>
<feature type="region of interest" description="Disordered" evidence="2">
    <location>
        <begin position="215"/>
        <end position="248"/>
    </location>
</feature>
<dbReference type="Pfam" id="PF01479">
    <property type="entry name" value="S4"/>
    <property type="match status" value="1"/>
</dbReference>
<evidence type="ECO:0000259" key="3">
    <source>
        <dbReference type="SMART" id="SM00363"/>
    </source>
</evidence>
<reference evidence="4 5" key="1">
    <citation type="submission" date="2016-10" db="EMBL/GenBank/DDBJ databases">
        <authorList>
            <person name="de Groot N.N."/>
        </authorList>
    </citation>
    <scope>NUCLEOTIDE SEQUENCE [LARGE SCALE GENOMIC DNA]</scope>
    <source>
        <strain evidence="4 5">CGMCC 4.6533</strain>
    </source>
</reference>
<gene>
    <name evidence="4" type="ORF">SAMN05421869_11643</name>
</gene>
<name>A0A1G9C1M5_9ACTN</name>
<dbReference type="PROSITE" id="PS50889">
    <property type="entry name" value="S4"/>
    <property type="match status" value="1"/>
</dbReference>
<evidence type="ECO:0000313" key="4">
    <source>
        <dbReference type="EMBL" id="SDK45592.1"/>
    </source>
</evidence>
<dbReference type="SMART" id="SM00363">
    <property type="entry name" value="S4"/>
    <property type="match status" value="1"/>
</dbReference>
<dbReference type="GO" id="GO:0003723">
    <property type="term" value="F:RNA binding"/>
    <property type="evidence" value="ECO:0007669"/>
    <property type="project" value="UniProtKB-KW"/>
</dbReference>
<keyword evidence="4" id="KW-0346">Stress response</keyword>
<dbReference type="InterPro" id="IPR002942">
    <property type="entry name" value="S4_RNA-bd"/>
</dbReference>
<dbReference type="CDD" id="cd00165">
    <property type="entry name" value="S4"/>
    <property type="match status" value="1"/>
</dbReference>
<keyword evidence="1" id="KW-0694">RNA-binding</keyword>
<evidence type="ECO:0000256" key="2">
    <source>
        <dbReference type="SAM" id="MobiDB-lite"/>
    </source>
</evidence>
<dbReference type="AlphaFoldDB" id="A0A1G9C1M5"/>
<protein>
    <submittedName>
        <fullName evidence="4">Ribosomal 50S subunit-recycling heat shock protein, contains S4 domain</fullName>
    </submittedName>
</protein>
<keyword evidence="5" id="KW-1185">Reference proteome</keyword>
<dbReference type="SUPFAM" id="SSF55174">
    <property type="entry name" value="Alpha-L RNA-binding motif"/>
    <property type="match status" value="1"/>
</dbReference>
<evidence type="ECO:0000256" key="1">
    <source>
        <dbReference type="PROSITE-ProRule" id="PRU00182"/>
    </source>
</evidence>
<evidence type="ECO:0000313" key="5">
    <source>
        <dbReference type="Proteomes" id="UP000199202"/>
    </source>
</evidence>
<feature type="domain" description="RNA-binding S4" evidence="3">
    <location>
        <begin position="119"/>
        <end position="180"/>
    </location>
</feature>